<evidence type="ECO:0000313" key="3">
    <source>
        <dbReference type="EMBL" id="CAD8853240.1"/>
    </source>
</evidence>
<accession>A0A7S1FAK1</accession>
<protein>
    <submittedName>
        <fullName evidence="3">Uncharacterized protein</fullName>
    </submittedName>
</protein>
<dbReference type="SUPFAM" id="SSF90257">
    <property type="entry name" value="Myosin rod fragments"/>
    <property type="match status" value="1"/>
</dbReference>
<evidence type="ECO:0000256" key="1">
    <source>
        <dbReference type="SAM" id="Coils"/>
    </source>
</evidence>
<name>A0A7S1FAK1_NOCSC</name>
<sequence length="601" mass="67909">MRAAAFQFAVLLLKCVADDGDELQMMQRSQHVIDIQSADSEASSGPFWKWWGADETVRSPEELNSDIELLKSAVLAAQRPVDRKLAELSSLEEMSSQISEEKAVLEGEIKQMTLLESSKEAELETLKHTFEAEQATKQKIADQKIGQQSSRADKLQSVKSVSSEIQDFDRQRADLEPSLAKSEEQFNLANASEAELKSQIDKDAGYNSQVSKISDEMVHLLKGATDHQASLASQLKKSEEVVAQLKKDITLKEKLMQGKQEELTTMSKSIQEMNMTILKMKDARDRKDVEVKEKGQEKKVVEQEIDGLAGSERGSRKRDTLEKQLEQLDSDIDMMVMDGVMKTKLVKTKSVEMSAVEQNVRDVKSERALLKHEMVDLEQKIKHEKMIAANLTEEMRSVDEDIAKVETQKTKTDSHSGGQVAKMKELKNNLRHATERKENLRRSVDDMKRQLRDISDHKAALQAKVATLQKEADFFAEKEVEQSEIEEAASEKVSSASDSLEKGELDLRKIRDAISRKRLKLKVKEDEKTKLSNRIDSVRKEKDRLVGVKMEKQASLDRTVSKRISITKPESKNQIMELNSADKVVYDDDEESAPLESSLAD</sequence>
<dbReference type="EMBL" id="HBFQ01038921">
    <property type="protein sequence ID" value="CAD8853240.1"/>
    <property type="molecule type" value="Transcribed_RNA"/>
</dbReference>
<organism evidence="3">
    <name type="scientific">Noctiluca scintillans</name>
    <name type="common">Sea sparkle</name>
    <name type="synonym">Red tide dinoflagellate</name>
    <dbReference type="NCBI Taxonomy" id="2966"/>
    <lineage>
        <taxon>Eukaryota</taxon>
        <taxon>Sar</taxon>
        <taxon>Alveolata</taxon>
        <taxon>Dinophyceae</taxon>
        <taxon>Noctilucales</taxon>
        <taxon>Noctilucaceae</taxon>
        <taxon>Noctiluca</taxon>
    </lineage>
</organism>
<reference evidence="3" key="1">
    <citation type="submission" date="2021-01" db="EMBL/GenBank/DDBJ databases">
        <authorList>
            <person name="Corre E."/>
            <person name="Pelletier E."/>
            <person name="Niang G."/>
            <person name="Scheremetjew M."/>
            <person name="Finn R."/>
            <person name="Kale V."/>
            <person name="Holt S."/>
            <person name="Cochrane G."/>
            <person name="Meng A."/>
            <person name="Brown T."/>
            <person name="Cohen L."/>
        </authorList>
    </citation>
    <scope>NUCLEOTIDE SEQUENCE</scope>
</reference>
<evidence type="ECO:0000256" key="2">
    <source>
        <dbReference type="SAM" id="SignalP"/>
    </source>
</evidence>
<keyword evidence="1" id="KW-0175">Coiled coil</keyword>
<proteinExistence type="predicted"/>
<keyword evidence="2" id="KW-0732">Signal</keyword>
<dbReference type="AlphaFoldDB" id="A0A7S1FAK1"/>
<feature type="signal peptide" evidence="2">
    <location>
        <begin position="1"/>
        <end position="17"/>
    </location>
</feature>
<feature type="coiled-coil region" evidence="1">
    <location>
        <begin position="311"/>
        <end position="478"/>
    </location>
</feature>
<gene>
    <name evidence="3" type="ORF">NSCI0253_LOCUS27590</name>
</gene>
<feature type="coiled-coil region" evidence="1">
    <location>
        <begin position="228"/>
        <end position="262"/>
    </location>
</feature>
<feature type="chain" id="PRO_5031220420" evidence="2">
    <location>
        <begin position="18"/>
        <end position="601"/>
    </location>
</feature>